<dbReference type="Proteomes" id="UP000777784">
    <property type="component" value="Unassembled WGS sequence"/>
</dbReference>
<dbReference type="EMBL" id="JAHJDP010000084">
    <property type="protein sequence ID" value="MBU2692097.1"/>
    <property type="molecule type" value="Genomic_DNA"/>
</dbReference>
<evidence type="ECO:0000256" key="1">
    <source>
        <dbReference type="SAM" id="MobiDB-lite"/>
    </source>
</evidence>
<dbReference type="AlphaFoldDB" id="A0A948RZK9"/>
<organism evidence="3 4">
    <name type="scientific">Eiseniibacteriota bacterium</name>
    <dbReference type="NCBI Taxonomy" id="2212470"/>
    <lineage>
        <taxon>Bacteria</taxon>
        <taxon>Candidatus Eiseniibacteriota</taxon>
    </lineage>
</organism>
<name>A0A948RZK9_UNCEI</name>
<protein>
    <submittedName>
        <fullName evidence="3">Zinc ribbon domain-containing protein</fullName>
    </submittedName>
</protein>
<comment type="caution">
    <text evidence="3">The sequence shown here is derived from an EMBL/GenBank/DDBJ whole genome shotgun (WGS) entry which is preliminary data.</text>
</comment>
<evidence type="ECO:0000313" key="3">
    <source>
        <dbReference type="EMBL" id="MBU2692097.1"/>
    </source>
</evidence>
<proteinExistence type="predicted"/>
<accession>A0A948RZK9</accession>
<dbReference type="SMART" id="SM00834">
    <property type="entry name" value="CxxC_CXXC_SSSS"/>
    <property type="match status" value="1"/>
</dbReference>
<feature type="domain" description="Putative regulatory protein FmdB zinc ribbon" evidence="2">
    <location>
        <begin position="1"/>
        <end position="43"/>
    </location>
</feature>
<gene>
    <name evidence="3" type="ORF">KJ970_14345</name>
</gene>
<evidence type="ECO:0000313" key="4">
    <source>
        <dbReference type="Proteomes" id="UP000777784"/>
    </source>
</evidence>
<evidence type="ECO:0000259" key="2">
    <source>
        <dbReference type="SMART" id="SM00834"/>
    </source>
</evidence>
<sequence length="69" mass="7575">MPFYDYKCRKCDNIFEEMVPIATSDDAIRCPRCGALDSERQISAPSISKGKNGAAPMSPASCAHSKRYS</sequence>
<dbReference type="InterPro" id="IPR013429">
    <property type="entry name" value="Regulatory_FmdB_Zinc_ribbon"/>
</dbReference>
<dbReference type="Pfam" id="PF09723">
    <property type="entry name" value="Zn_ribbon_8"/>
    <property type="match status" value="1"/>
</dbReference>
<feature type="region of interest" description="Disordered" evidence="1">
    <location>
        <begin position="44"/>
        <end position="69"/>
    </location>
</feature>
<reference evidence="3" key="1">
    <citation type="submission" date="2021-05" db="EMBL/GenBank/DDBJ databases">
        <title>Energy efficiency and biological interactions define the core microbiome of deep oligotrophic groundwater.</title>
        <authorList>
            <person name="Mehrshad M."/>
            <person name="Lopez-Fernandez M."/>
            <person name="Bell E."/>
            <person name="Bernier-Latmani R."/>
            <person name="Bertilsson S."/>
            <person name="Dopson M."/>
        </authorList>
    </citation>
    <scope>NUCLEOTIDE SEQUENCE</scope>
    <source>
        <strain evidence="3">Modern_marine.mb.64</strain>
    </source>
</reference>
<dbReference type="NCBIfam" id="TIGR02605">
    <property type="entry name" value="CxxC_CxxC_SSSS"/>
    <property type="match status" value="1"/>
</dbReference>